<name>A0A5N0VKT4_9PSEU</name>
<organism evidence="6 7">
    <name type="scientific">Amycolatopsis acidicola</name>
    <dbReference type="NCBI Taxonomy" id="2596893"/>
    <lineage>
        <taxon>Bacteria</taxon>
        <taxon>Bacillati</taxon>
        <taxon>Actinomycetota</taxon>
        <taxon>Actinomycetes</taxon>
        <taxon>Pseudonocardiales</taxon>
        <taxon>Pseudonocardiaceae</taxon>
        <taxon>Amycolatopsis</taxon>
    </lineage>
</organism>
<dbReference type="Gene3D" id="3.40.1090.10">
    <property type="entry name" value="Cytosolic phospholipase A2 catalytic domain"/>
    <property type="match status" value="2"/>
</dbReference>
<accession>A0A5N0VKT4</accession>
<dbReference type="InterPro" id="IPR016035">
    <property type="entry name" value="Acyl_Trfase/lysoPLipase"/>
</dbReference>
<dbReference type="RefSeq" id="WP_144753503.1">
    <property type="nucleotide sequence ID" value="NZ_VMNW02000002.1"/>
</dbReference>
<comment type="caution">
    <text evidence="6">The sequence shown here is derived from an EMBL/GenBank/DDBJ whole genome shotgun (WGS) entry which is preliminary data.</text>
</comment>
<keyword evidence="3 4" id="KW-0443">Lipid metabolism</keyword>
<dbReference type="GO" id="GO:0016787">
    <property type="term" value="F:hydrolase activity"/>
    <property type="evidence" value="ECO:0007669"/>
    <property type="project" value="UniProtKB-UniRule"/>
</dbReference>
<feature type="short sequence motif" description="GXSXG" evidence="4">
    <location>
        <begin position="41"/>
        <end position="45"/>
    </location>
</feature>
<dbReference type="PROSITE" id="PS51635">
    <property type="entry name" value="PNPLA"/>
    <property type="match status" value="1"/>
</dbReference>
<feature type="domain" description="PNPLA" evidence="5">
    <location>
        <begin position="6"/>
        <end position="200"/>
    </location>
</feature>
<evidence type="ECO:0000256" key="4">
    <source>
        <dbReference type="PROSITE-ProRule" id="PRU01161"/>
    </source>
</evidence>
<proteinExistence type="predicted"/>
<keyword evidence="1 4" id="KW-0378">Hydrolase</keyword>
<dbReference type="AlphaFoldDB" id="A0A5N0VKT4"/>
<reference evidence="6" key="1">
    <citation type="submission" date="2019-09" db="EMBL/GenBank/DDBJ databases">
        <authorList>
            <person name="Teo W.F.A."/>
            <person name="Duangmal K."/>
        </authorList>
    </citation>
    <scope>NUCLEOTIDE SEQUENCE [LARGE SCALE GENOMIC DNA]</scope>
    <source>
        <strain evidence="6">K81G1</strain>
    </source>
</reference>
<evidence type="ECO:0000313" key="7">
    <source>
        <dbReference type="Proteomes" id="UP000319769"/>
    </source>
</evidence>
<keyword evidence="2 4" id="KW-0442">Lipid degradation</keyword>
<dbReference type="Pfam" id="PF01734">
    <property type="entry name" value="Patatin"/>
    <property type="match status" value="1"/>
</dbReference>
<feature type="active site" description="Proton acceptor" evidence="4">
    <location>
        <position position="187"/>
    </location>
</feature>
<feature type="short sequence motif" description="GXGXXG" evidence="4">
    <location>
        <begin position="10"/>
        <end position="15"/>
    </location>
</feature>
<protein>
    <submittedName>
        <fullName evidence="6">Patatin-like phospholipase family protein</fullName>
    </submittedName>
</protein>
<dbReference type="PANTHER" id="PTHR14226:SF57">
    <property type="entry name" value="BLR7027 PROTEIN"/>
    <property type="match status" value="1"/>
</dbReference>
<dbReference type="InterPro" id="IPR002641">
    <property type="entry name" value="PNPLA_dom"/>
</dbReference>
<dbReference type="EMBL" id="VMNW02000002">
    <property type="protein sequence ID" value="KAA9166318.1"/>
    <property type="molecule type" value="Genomic_DNA"/>
</dbReference>
<feature type="short sequence motif" description="DGA/G" evidence="4">
    <location>
        <begin position="187"/>
        <end position="189"/>
    </location>
</feature>
<gene>
    <name evidence="6" type="ORF">FPZ12_001765</name>
</gene>
<dbReference type="Proteomes" id="UP000319769">
    <property type="component" value="Unassembled WGS sequence"/>
</dbReference>
<evidence type="ECO:0000256" key="3">
    <source>
        <dbReference type="ARBA" id="ARBA00023098"/>
    </source>
</evidence>
<dbReference type="InterPro" id="IPR050301">
    <property type="entry name" value="NTE"/>
</dbReference>
<evidence type="ECO:0000256" key="2">
    <source>
        <dbReference type="ARBA" id="ARBA00022963"/>
    </source>
</evidence>
<evidence type="ECO:0000256" key="1">
    <source>
        <dbReference type="ARBA" id="ARBA00022801"/>
    </source>
</evidence>
<keyword evidence="7" id="KW-1185">Reference proteome</keyword>
<dbReference type="PANTHER" id="PTHR14226">
    <property type="entry name" value="NEUROPATHY TARGET ESTERASE/SWISS CHEESE D.MELANOGASTER"/>
    <property type="match status" value="1"/>
</dbReference>
<feature type="active site" description="Nucleophile" evidence="4">
    <location>
        <position position="43"/>
    </location>
</feature>
<evidence type="ECO:0000259" key="5">
    <source>
        <dbReference type="PROSITE" id="PS51635"/>
    </source>
</evidence>
<dbReference type="OrthoDB" id="2339873at2"/>
<dbReference type="SUPFAM" id="SSF52151">
    <property type="entry name" value="FabD/lysophospholipase-like"/>
    <property type="match status" value="1"/>
</dbReference>
<evidence type="ECO:0000313" key="6">
    <source>
        <dbReference type="EMBL" id="KAA9166318.1"/>
    </source>
</evidence>
<dbReference type="GO" id="GO:0016042">
    <property type="term" value="P:lipid catabolic process"/>
    <property type="evidence" value="ECO:0007669"/>
    <property type="project" value="UniProtKB-UniRule"/>
</dbReference>
<sequence length="279" mass="28798">MTRRGLVLGGGGVAGIAWETGLLAGLSESGVQAADADRVIGTSAGSTVAAQLTSGVPLQELYDRQADPALQTRELVADLDPAVAEQMFGAALQEDTDPAALRRRIGALALAAPTVSEAERREVIEARLPVHAWPETDLRIVAVDAATGEPRVFDRESGVGLVDAVAASCAVPGTWPPVTIGGARYIDGGVRSMENADLASGCERVLVLKAMTVPDVHELDDQVAALRAEGSTVTVVEPDEASLEALGINPLDPAVRGPAAKAGFAQGQALAVLLAVFWR</sequence>